<keyword evidence="2" id="KW-1185">Reference proteome</keyword>
<protein>
    <submittedName>
        <fullName evidence="1">Uncharacterized protein</fullName>
    </submittedName>
</protein>
<dbReference type="STRING" id="13035.Dacsa_2592"/>
<dbReference type="AlphaFoldDB" id="K9YWB9"/>
<dbReference type="eggNOG" id="COG2834">
    <property type="taxonomic scope" value="Bacteria"/>
</dbReference>
<dbReference type="Proteomes" id="UP000010482">
    <property type="component" value="Chromosome"/>
</dbReference>
<name>K9YWB9_DACS8</name>
<dbReference type="HOGENOM" id="CLU_1425861_0_0_3"/>
<evidence type="ECO:0000313" key="2">
    <source>
        <dbReference type="Proteomes" id="UP000010482"/>
    </source>
</evidence>
<dbReference type="KEGG" id="dsl:Dacsa_2592"/>
<reference evidence="1" key="1">
    <citation type="submission" date="2012-04" db="EMBL/GenBank/DDBJ databases">
        <title>Finished genome of Dactylococcopsis salina PCC 8305.</title>
        <authorList>
            <consortium name="US DOE Joint Genome Institute"/>
            <person name="Gugger M."/>
            <person name="Coursin T."/>
            <person name="Rippka R."/>
            <person name="Tandeau De Marsac N."/>
            <person name="Huntemann M."/>
            <person name="Wei C.-L."/>
            <person name="Han J."/>
            <person name="Detter J.C."/>
            <person name="Han C."/>
            <person name="Tapia R."/>
            <person name="Daligault H."/>
            <person name="Chen A."/>
            <person name="Krypides N."/>
            <person name="Mavromatis K."/>
            <person name="Markowitz V."/>
            <person name="Szeto E."/>
            <person name="Ivanova N."/>
            <person name="Ovchinnikova G."/>
            <person name="Pagani I."/>
            <person name="Pati A."/>
            <person name="Goodwin L."/>
            <person name="Peters L."/>
            <person name="Pitluck S."/>
            <person name="Woyke T."/>
            <person name="Kerfeld C."/>
        </authorList>
    </citation>
    <scope>NUCLEOTIDE SEQUENCE [LARGE SCALE GENOMIC DNA]</scope>
    <source>
        <strain evidence="1">PCC 8305</strain>
    </source>
</reference>
<dbReference type="EMBL" id="CP003944">
    <property type="protein sequence ID" value="AFZ51179.1"/>
    <property type="molecule type" value="Genomic_DNA"/>
</dbReference>
<accession>K9YWB9</accession>
<proteinExistence type="predicted"/>
<sequence length="190" mass="22194">MNFQIIQLATPNLTLEVDSNFDLALNYNTSPVDNTLTGIALRLHYDSSNLTFNETSNLFATDLFGEVNSFADEENFDNDSQTDRYLQFQYFNFNGNWPDRPLPLNLGNFNFTVENPFSDIDPNPIDLILVYNKLRRWIKRRHPHKTLKRVATLIKRQKEPLSIAHMLEARISHDNRHLHFDTLSVRLSKI</sequence>
<gene>
    <name evidence="1" type="ORF">Dacsa_2592</name>
</gene>
<dbReference type="RefSeq" id="WP_015230169.1">
    <property type="nucleotide sequence ID" value="NC_019780.1"/>
</dbReference>
<organism evidence="1 2">
    <name type="scientific">Dactylococcopsis salina (strain PCC 8305)</name>
    <name type="common">Myxobactron salinum</name>
    <dbReference type="NCBI Taxonomy" id="13035"/>
    <lineage>
        <taxon>Bacteria</taxon>
        <taxon>Bacillati</taxon>
        <taxon>Cyanobacteriota</taxon>
        <taxon>Cyanophyceae</taxon>
        <taxon>Nodosilineales</taxon>
        <taxon>Cymatolegaceae</taxon>
        <taxon>Dactylococcopsis</taxon>
    </lineage>
</organism>
<evidence type="ECO:0000313" key="1">
    <source>
        <dbReference type="EMBL" id="AFZ51179.1"/>
    </source>
</evidence>